<dbReference type="STRING" id="1314782.A0A165TQT7"/>
<gene>
    <name evidence="2" type="ORF">NEOLEDRAFT_188397</name>
</gene>
<dbReference type="AlphaFoldDB" id="A0A165TQT7"/>
<feature type="compositionally biased region" description="Basic and acidic residues" evidence="1">
    <location>
        <begin position="543"/>
        <end position="558"/>
    </location>
</feature>
<evidence type="ECO:0000313" key="3">
    <source>
        <dbReference type="Proteomes" id="UP000076761"/>
    </source>
</evidence>
<feature type="region of interest" description="Disordered" evidence="1">
    <location>
        <begin position="537"/>
        <end position="565"/>
    </location>
</feature>
<feature type="compositionally biased region" description="Basic and acidic residues" evidence="1">
    <location>
        <begin position="227"/>
        <end position="256"/>
    </location>
</feature>
<feature type="region of interest" description="Disordered" evidence="1">
    <location>
        <begin position="160"/>
        <end position="192"/>
    </location>
</feature>
<feature type="compositionally biased region" description="Basic and acidic residues" evidence="1">
    <location>
        <begin position="395"/>
        <end position="408"/>
    </location>
</feature>
<evidence type="ECO:0000313" key="2">
    <source>
        <dbReference type="EMBL" id="KZT27038.1"/>
    </source>
</evidence>
<feature type="region of interest" description="Disordered" evidence="1">
    <location>
        <begin position="210"/>
        <end position="369"/>
    </location>
</feature>
<feature type="region of interest" description="Disordered" evidence="1">
    <location>
        <begin position="382"/>
        <end position="408"/>
    </location>
</feature>
<dbReference type="Proteomes" id="UP000076761">
    <property type="component" value="Unassembled WGS sequence"/>
</dbReference>
<feature type="region of interest" description="Disordered" evidence="1">
    <location>
        <begin position="476"/>
        <end position="523"/>
    </location>
</feature>
<name>A0A165TQT7_9AGAM</name>
<dbReference type="InParanoid" id="A0A165TQT7"/>
<feature type="region of interest" description="Disordered" evidence="1">
    <location>
        <begin position="1"/>
        <end position="121"/>
    </location>
</feature>
<sequence length="606" mass="68026">MKRRQQSPEKPIPPSDPIQEYSSPGRKSLQAESSIREPLSQGDEHFSFGSPFGLGARSPIRTPPATQSSPLKFKRTADTRTTVLDMDIPPPADSDSDDSLRDFGEVMREDDKKREQERKQQELLERKMSYIEQQRQMKAQAQEDDSDDDLVVVPEEKLLRSPSGLRKRAPDMRFPGVPAKKKESAAMAAAARKMHNRELLQKYEVERKEEVKKKEEDYVRRGGQLKETARAGEKRHFGDVVEESIKRLNEEQRQRQDEDEDGSDEEWRPEADGNGDNNRGVGVQVDNEFEVYVDNITREDEGQENMFIVARDENPTDEHTVQTDKEGDNSGSENEEVPRHRRRAGRLPGTLQESDDDYEENIPSYSLDSGLEADTSFASVALSLASSSDEEDKENDPKKIWDGDEDKENKALPRASLFARLFASQGTEPLYFNDDEDSGSKPARAPFAVLSEGDDEAFFAAGSGVLGSPIAFGKETDSFSRSVSPQGLQFQGRDCGFSQFSDNEESGHDAENDENTESSGLKQVPLVSVFSEFFEPTLPKSKMPSEKALGKRPAREEPIEVWQDDSDEVSPYLSFPFWESPEVSVRTSTRAAFLPSCGANQLARCP</sequence>
<dbReference type="EMBL" id="KV425564">
    <property type="protein sequence ID" value="KZT27038.1"/>
    <property type="molecule type" value="Genomic_DNA"/>
</dbReference>
<keyword evidence="3" id="KW-1185">Reference proteome</keyword>
<reference evidence="2 3" key="1">
    <citation type="journal article" date="2016" name="Mol. Biol. Evol.">
        <title>Comparative Genomics of Early-Diverging Mushroom-Forming Fungi Provides Insights into the Origins of Lignocellulose Decay Capabilities.</title>
        <authorList>
            <person name="Nagy L.G."/>
            <person name="Riley R."/>
            <person name="Tritt A."/>
            <person name="Adam C."/>
            <person name="Daum C."/>
            <person name="Floudas D."/>
            <person name="Sun H."/>
            <person name="Yadav J.S."/>
            <person name="Pangilinan J."/>
            <person name="Larsson K.H."/>
            <person name="Matsuura K."/>
            <person name="Barry K."/>
            <person name="Labutti K."/>
            <person name="Kuo R."/>
            <person name="Ohm R.A."/>
            <person name="Bhattacharya S.S."/>
            <person name="Shirouzu T."/>
            <person name="Yoshinaga Y."/>
            <person name="Martin F.M."/>
            <person name="Grigoriev I.V."/>
            <person name="Hibbett D.S."/>
        </authorList>
    </citation>
    <scope>NUCLEOTIDE SEQUENCE [LARGE SCALE GENOMIC DNA]</scope>
    <source>
        <strain evidence="2 3">HHB14362 ss-1</strain>
    </source>
</reference>
<organism evidence="2 3">
    <name type="scientific">Neolentinus lepideus HHB14362 ss-1</name>
    <dbReference type="NCBI Taxonomy" id="1314782"/>
    <lineage>
        <taxon>Eukaryota</taxon>
        <taxon>Fungi</taxon>
        <taxon>Dikarya</taxon>
        <taxon>Basidiomycota</taxon>
        <taxon>Agaricomycotina</taxon>
        <taxon>Agaricomycetes</taxon>
        <taxon>Gloeophyllales</taxon>
        <taxon>Gloeophyllaceae</taxon>
        <taxon>Neolentinus</taxon>
    </lineage>
</organism>
<evidence type="ECO:0000256" key="1">
    <source>
        <dbReference type="SAM" id="MobiDB-lite"/>
    </source>
</evidence>
<feature type="compositionally biased region" description="Basic and acidic residues" evidence="1">
    <location>
        <begin position="98"/>
        <end position="121"/>
    </location>
</feature>
<feature type="compositionally biased region" description="Basic and acidic residues" evidence="1">
    <location>
        <begin position="310"/>
        <end position="328"/>
    </location>
</feature>
<accession>A0A165TQT7</accession>
<feature type="compositionally biased region" description="Low complexity" evidence="1">
    <location>
        <begin position="272"/>
        <end position="286"/>
    </location>
</feature>
<protein>
    <recommendedName>
        <fullName evidence="4">DNA replication checkpoint mediator MRC1 domain-containing protein</fullName>
    </recommendedName>
</protein>
<proteinExistence type="predicted"/>
<feature type="compositionally biased region" description="Polar residues" evidence="1">
    <location>
        <begin position="479"/>
        <end position="489"/>
    </location>
</feature>
<evidence type="ECO:0008006" key="4">
    <source>
        <dbReference type="Google" id="ProtNLM"/>
    </source>
</evidence>
<feature type="compositionally biased region" description="Basic and acidic residues" evidence="1">
    <location>
        <begin position="210"/>
        <end position="220"/>
    </location>
</feature>